<organism evidence="3 4">
    <name type="scientific">Shouchella xiaoxiensis</name>
    <dbReference type="NCBI Taxonomy" id="766895"/>
    <lineage>
        <taxon>Bacteria</taxon>
        <taxon>Bacillati</taxon>
        <taxon>Bacillota</taxon>
        <taxon>Bacilli</taxon>
        <taxon>Bacillales</taxon>
        <taxon>Bacillaceae</taxon>
        <taxon>Shouchella</taxon>
    </lineage>
</organism>
<dbReference type="Gene3D" id="1.20.58.1460">
    <property type="match status" value="1"/>
</dbReference>
<evidence type="ECO:0000259" key="1">
    <source>
        <dbReference type="Pfam" id="PF08223"/>
    </source>
</evidence>
<dbReference type="SUPFAM" id="SSF46785">
    <property type="entry name" value="Winged helix' DNA-binding domain"/>
    <property type="match status" value="1"/>
</dbReference>
<dbReference type="InterPro" id="IPR036388">
    <property type="entry name" value="WH-like_DNA-bd_sf"/>
</dbReference>
<dbReference type="InterPro" id="IPR013225">
    <property type="entry name" value="PaaX_C"/>
</dbReference>
<comment type="caution">
    <text evidence="3">The sequence shown here is derived from an EMBL/GenBank/DDBJ whole genome shotgun (WGS) entry which is preliminary data.</text>
</comment>
<dbReference type="InterPro" id="IPR048846">
    <property type="entry name" value="PaaX-like_central"/>
</dbReference>
<feature type="domain" description="Transcriptional repressor PaaX-like central Cas2-like" evidence="2">
    <location>
        <begin position="79"/>
        <end position="146"/>
    </location>
</feature>
<sequence length="267" mass="31472">MTLEKHVLFLLEKKRQMSGKELIAILEEMKFTPQSIRNALAKLKKANLIVSVERGSYNLTKKGLFTHANYLPHKNYYKQEWSRQWLIVLVGIPEAERKKRDRFRLILLQMGFGLLYKGVYIYPWDVSDKLLTIIDELEIEDFVTITLSPEFLLNNIRADSFTGPNTAKKIWKLADLQSHYENQLPFLNESRQLLDHLSKDKEKTNLFILAQYLTIYALKEELLNRDPMLPPEFLPSNWQGIYVLKEMDDLLQQFALFLRGTPYEVFI</sequence>
<dbReference type="RefSeq" id="WP_204466468.1">
    <property type="nucleotide sequence ID" value="NZ_JAFBCV010000007.1"/>
</dbReference>
<reference evidence="3" key="1">
    <citation type="submission" date="2021-01" db="EMBL/GenBank/DDBJ databases">
        <title>Genomic Encyclopedia of Type Strains, Phase IV (KMG-IV): sequencing the most valuable type-strain genomes for metagenomic binning, comparative biology and taxonomic classification.</title>
        <authorList>
            <person name="Goeker M."/>
        </authorList>
    </citation>
    <scope>NUCLEOTIDE SEQUENCE</scope>
    <source>
        <strain evidence="3">DSM 21943</strain>
    </source>
</reference>
<dbReference type="Gene3D" id="1.10.10.10">
    <property type="entry name" value="Winged helix-like DNA-binding domain superfamily/Winged helix DNA-binding domain"/>
    <property type="match status" value="1"/>
</dbReference>
<dbReference type="Proteomes" id="UP001179280">
    <property type="component" value="Unassembled WGS sequence"/>
</dbReference>
<dbReference type="EMBL" id="JAFBCV010000007">
    <property type="protein sequence ID" value="MBM7839144.1"/>
    <property type="molecule type" value="Genomic_DNA"/>
</dbReference>
<gene>
    <name evidence="3" type="ORF">JOC54_002415</name>
</gene>
<dbReference type="PANTHER" id="PTHR30319:SF1">
    <property type="entry name" value="TRANSCRIPTIONAL REPRESSOR PAAX"/>
    <property type="match status" value="1"/>
</dbReference>
<dbReference type="PANTHER" id="PTHR30319">
    <property type="entry name" value="PHENYLACETIC ACID REGULATOR-RELATED TRANSCRIPTIONAL REPRESSOR"/>
    <property type="match status" value="1"/>
</dbReference>
<protein>
    <submittedName>
        <fullName evidence="3">Phenylacetic acid degradation operon negative regulatory protein</fullName>
    </submittedName>
</protein>
<name>A0ABS2SUI7_9BACI</name>
<feature type="domain" description="Transcriptional repressor PaaX-like C-terminal" evidence="1">
    <location>
        <begin position="171"/>
        <end position="243"/>
    </location>
</feature>
<evidence type="ECO:0000259" key="2">
    <source>
        <dbReference type="Pfam" id="PF20803"/>
    </source>
</evidence>
<proteinExistence type="predicted"/>
<dbReference type="Gene3D" id="3.30.70.2650">
    <property type="match status" value="1"/>
</dbReference>
<evidence type="ECO:0000313" key="4">
    <source>
        <dbReference type="Proteomes" id="UP001179280"/>
    </source>
</evidence>
<dbReference type="Pfam" id="PF08223">
    <property type="entry name" value="PaaX_C"/>
    <property type="match status" value="1"/>
</dbReference>
<accession>A0ABS2SUI7</accession>
<evidence type="ECO:0000313" key="3">
    <source>
        <dbReference type="EMBL" id="MBM7839144.1"/>
    </source>
</evidence>
<dbReference type="InterPro" id="IPR036390">
    <property type="entry name" value="WH_DNA-bd_sf"/>
</dbReference>
<dbReference type="Pfam" id="PF20803">
    <property type="entry name" value="PaaX_M"/>
    <property type="match status" value="1"/>
</dbReference>
<keyword evidence="4" id="KW-1185">Reference proteome</keyword>